<protein>
    <submittedName>
        <fullName evidence="1">60S ribosomal export protein NMD3</fullName>
    </submittedName>
</protein>
<proteinExistence type="predicted"/>
<dbReference type="Proteomes" id="UP000265520">
    <property type="component" value="Unassembled WGS sequence"/>
</dbReference>
<comment type="caution">
    <text evidence="1">The sequence shown here is derived from an EMBL/GenBank/DDBJ whole genome shotgun (WGS) entry which is preliminary data.</text>
</comment>
<sequence>AGQYWNAPFTPSFTRPQLVEYVVLDILLRDNEDEVMDENKEEVKKKQIIDDENDANVAKKY</sequence>
<feature type="non-terminal residue" evidence="1">
    <location>
        <position position="61"/>
    </location>
</feature>
<accession>A0A392RFH8</accession>
<evidence type="ECO:0000313" key="2">
    <source>
        <dbReference type="Proteomes" id="UP000265520"/>
    </source>
</evidence>
<dbReference type="AlphaFoldDB" id="A0A392RFH8"/>
<evidence type="ECO:0000313" key="1">
    <source>
        <dbReference type="EMBL" id="MCI34586.1"/>
    </source>
</evidence>
<feature type="non-terminal residue" evidence="1">
    <location>
        <position position="1"/>
    </location>
</feature>
<organism evidence="1 2">
    <name type="scientific">Trifolium medium</name>
    <dbReference type="NCBI Taxonomy" id="97028"/>
    <lineage>
        <taxon>Eukaryota</taxon>
        <taxon>Viridiplantae</taxon>
        <taxon>Streptophyta</taxon>
        <taxon>Embryophyta</taxon>
        <taxon>Tracheophyta</taxon>
        <taxon>Spermatophyta</taxon>
        <taxon>Magnoliopsida</taxon>
        <taxon>eudicotyledons</taxon>
        <taxon>Gunneridae</taxon>
        <taxon>Pentapetalae</taxon>
        <taxon>rosids</taxon>
        <taxon>fabids</taxon>
        <taxon>Fabales</taxon>
        <taxon>Fabaceae</taxon>
        <taxon>Papilionoideae</taxon>
        <taxon>50 kb inversion clade</taxon>
        <taxon>NPAAA clade</taxon>
        <taxon>Hologalegina</taxon>
        <taxon>IRL clade</taxon>
        <taxon>Trifolieae</taxon>
        <taxon>Trifolium</taxon>
    </lineage>
</organism>
<reference evidence="1 2" key="1">
    <citation type="journal article" date="2018" name="Front. Plant Sci.">
        <title>Red Clover (Trifolium pratense) and Zigzag Clover (T. medium) - A Picture of Genomic Similarities and Differences.</title>
        <authorList>
            <person name="Dluhosova J."/>
            <person name="Istvanek J."/>
            <person name="Nedelnik J."/>
            <person name="Repkova J."/>
        </authorList>
    </citation>
    <scope>NUCLEOTIDE SEQUENCE [LARGE SCALE GENOMIC DNA]</scope>
    <source>
        <strain evidence="2">cv. 10/8</strain>
        <tissue evidence="1">Leaf</tissue>
    </source>
</reference>
<dbReference type="EMBL" id="LXQA010215138">
    <property type="protein sequence ID" value="MCI34586.1"/>
    <property type="molecule type" value="Genomic_DNA"/>
</dbReference>
<name>A0A392RFH8_9FABA</name>
<keyword evidence="2" id="KW-1185">Reference proteome</keyword>